<dbReference type="AlphaFoldDB" id="A0A8S2Y3A9"/>
<proteinExistence type="predicted"/>
<gene>
    <name evidence="5" type="ORF">GIL414_LOCUS36197</name>
</gene>
<dbReference type="SUPFAM" id="SSF49899">
    <property type="entry name" value="Concanavalin A-like lectins/glucanases"/>
    <property type="match status" value="1"/>
</dbReference>
<dbReference type="PANTHER" id="PTHR13363">
    <property type="entry name" value="RING FINGER AND SRY DOMAIN-CONTAINING"/>
    <property type="match status" value="1"/>
</dbReference>
<dbReference type="InterPro" id="IPR001870">
    <property type="entry name" value="B30.2/SPRY"/>
</dbReference>
<dbReference type="Pfam" id="PF00622">
    <property type="entry name" value="SPRY"/>
    <property type="match status" value="1"/>
</dbReference>
<dbReference type="InterPro" id="IPR045129">
    <property type="entry name" value="RNF123/RKP/RSPRY1"/>
</dbReference>
<feature type="domain" description="B30.2/SPRY" evidence="4">
    <location>
        <begin position="4"/>
        <end position="219"/>
    </location>
</feature>
<dbReference type="GO" id="GO:0008270">
    <property type="term" value="F:zinc ion binding"/>
    <property type="evidence" value="ECO:0007669"/>
    <property type="project" value="UniProtKB-KW"/>
</dbReference>
<dbReference type="InterPro" id="IPR043136">
    <property type="entry name" value="B30.2/SPRY_sf"/>
</dbReference>
<keyword evidence="2" id="KW-0863">Zinc-finger</keyword>
<accession>A0A8S2Y3A9</accession>
<keyword evidence="3" id="KW-0862">Zinc</keyword>
<comment type="caution">
    <text evidence="5">The sequence shown here is derived from an EMBL/GenBank/DDBJ whole genome shotgun (WGS) entry which is preliminary data.</text>
</comment>
<organism evidence="5 6">
    <name type="scientific">Rotaria magnacalcarata</name>
    <dbReference type="NCBI Taxonomy" id="392030"/>
    <lineage>
        <taxon>Eukaryota</taxon>
        <taxon>Metazoa</taxon>
        <taxon>Spiralia</taxon>
        <taxon>Gnathifera</taxon>
        <taxon>Rotifera</taxon>
        <taxon>Eurotatoria</taxon>
        <taxon>Bdelloidea</taxon>
        <taxon>Philodinida</taxon>
        <taxon>Philodinidae</taxon>
        <taxon>Rotaria</taxon>
    </lineage>
</organism>
<dbReference type="GO" id="GO:0051603">
    <property type="term" value="P:proteolysis involved in protein catabolic process"/>
    <property type="evidence" value="ECO:0007669"/>
    <property type="project" value="TreeGrafter"/>
</dbReference>
<keyword evidence="1" id="KW-0479">Metal-binding</keyword>
<dbReference type="EMBL" id="CAJOBJ010089519">
    <property type="protein sequence ID" value="CAF4535555.1"/>
    <property type="molecule type" value="Genomic_DNA"/>
</dbReference>
<dbReference type="InterPro" id="IPR003877">
    <property type="entry name" value="SPRY_dom"/>
</dbReference>
<evidence type="ECO:0000313" key="5">
    <source>
        <dbReference type="EMBL" id="CAF4535555.1"/>
    </source>
</evidence>
<dbReference type="Proteomes" id="UP000681720">
    <property type="component" value="Unassembled WGS sequence"/>
</dbReference>
<dbReference type="PANTHER" id="PTHR13363:SF5">
    <property type="entry name" value="E3 UBIQUITIN-PROTEIN LIGASE RNF123"/>
    <property type="match status" value="1"/>
</dbReference>
<evidence type="ECO:0000256" key="1">
    <source>
        <dbReference type="ARBA" id="ARBA00022723"/>
    </source>
</evidence>
<evidence type="ECO:0000256" key="2">
    <source>
        <dbReference type="ARBA" id="ARBA00022771"/>
    </source>
</evidence>
<dbReference type="GO" id="GO:0004842">
    <property type="term" value="F:ubiquitin-protein transferase activity"/>
    <property type="evidence" value="ECO:0007669"/>
    <property type="project" value="InterPro"/>
</dbReference>
<dbReference type="CDD" id="cd11709">
    <property type="entry name" value="SPRY"/>
    <property type="match status" value="1"/>
</dbReference>
<dbReference type="InterPro" id="IPR013320">
    <property type="entry name" value="ConA-like_dom_sf"/>
</dbReference>
<dbReference type="Gene3D" id="2.60.120.920">
    <property type="match status" value="1"/>
</dbReference>
<reference evidence="5" key="1">
    <citation type="submission" date="2021-02" db="EMBL/GenBank/DDBJ databases">
        <authorList>
            <person name="Nowell W R."/>
        </authorList>
    </citation>
    <scope>NUCLEOTIDE SEQUENCE</scope>
</reference>
<dbReference type="PROSITE" id="PS50188">
    <property type="entry name" value="B302_SPRY"/>
    <property type="match status" value="1"/>
</dbReference>
<evidence type="ECO:0000259" key="4">
    <source>
        <dbReference type="PROSITE" id="PS50188"/>
    </source>
</evidence>
<protein>
    <recommendedName>
        <fullName evidence="4">B30.2/SPRY domain-containing protein</fullName>
    </recommendedName>
</protein>
<evidence type="ECO:0000256" key="3">
    <source>
        <dbReference type="ARBA" id="ARBA00022833"/>
    </source>
</evidence>
<sequence>MNNLSKPISKSSAWKSYASEIEMDFVKQGRSGKNEVVIVPAPLHSVSLDAIQECGTKHRFRGKIAPTSQTARVSFPSFIADNLQLSEGNWYFCVRLPVGGVVQIGWATNGFSPSIGCGIGDDRFSWSYDGSRAAFFYEEGFYGQYDNTHWSENDVCGCGIEIDGLNTKIKFWLNGKYLGIAFQHDTFVPLSTKTCNLLPNGPRTTFFPGVTMQYGSDPSIYCELIFSPEDMQSCPLPNGYKPLLLPKYVLTENSIVDYPFSAYLIGENPEAFVYSTRTNSSVVLLRDFMYQHHLENKFSFDNHHLILPEQSTGFPLSIDNADMTSLTVSFDFQILTSNEKSDILLFKIDSTEILVNITNETMRCTIVFLAKKRNIKVYINNKCRLFIDAFQRETIKKLNLNLLPTIAAKIRNLAIWKYALAEGDIRRLFTYGLFYIAVENQRLREHRQQANAISFSKNQTNFTDECLIPLDEPFNEDIWTKRKTQADDNESKYFKTNNHMDYSVVELLGNQTYLVLDKSIEEWNEYTIVLNVSISNWPLASEKLTLIIFNPKYELYITHEGKLCLDGNGIVTNSVSTVALNEYVNLFISVQEKAVKIYLNKNLEIKIEISGDQYHIKSNRIDLFREIDLKKNTTSECTVRLSLKSITYLNQSIPIDQHDSSSLITPSISILGTNLSAMGYKKAWIESVIKQYNTTDIPIIHKILYEQKDQFIKLDLENERKRYWTILSKLDRLNDVQALKDLIDSSKLNTNQSIIDLAKHVFTQSISSQALQTLNNSKNFELHLDSQWFSASVQHLNIDENINEWILDRSSIEIDQNSQYHLFDFNKVEEKSKTSKKSEGSDKNISSKKSLISRADCEHGLTTIYARYTILNMIKLWLYDQTSLFPLEKFGDFPFVIKLLKLLDSMQIDIDEKDDRINLL</sequence>
<dbReference type="GO" id="GO:0005737">
    <property type="term" value="C:cytoplasm"/>
    <property type="evidence" value="ECO:0007669"/>
    <property type="project" value="TreeGrafter"/>
</dbReference>
<feature type="non-terminal residue" evidence="5">
    <location>
        <position position="920"/>
    </location>
</feature>
<evidence type="ECO:0000313" key="6">
    <source>
        <dbReference type="Proteomes" id="UP000681720"/>
    </source>
</evidence>
<name>A0A8S2Y3A9_9BILA</name>